<dbReference type="PDB" id="3G8K">
    <property type="method" value="X-ray"/>
    <property type="resolution" value="2.00 A"/>
    <property type="chains" value="A/B=155-281"/>
</dbReference>
<dbReference type="InterPro" id="IPR052013">
    <property type="entry name" value="Mouse_KLRs"/>
</dbReference>
<dbReference type="Pfam" id="PF08391">
    <property type="entry name" value="Ly49"/>
    <property type="match status" value="1"/>
</dbReference>
<name>Q9JIQ2_MOUSE</name>
<keyword evidence="6 11" id="KW-1133">Transmembrane helix</keyword>
<feature type="transmembrane region" description="Helical" evidence="11">
    <location>
        <begin position="45"/>
        <end position="69"/>
    </location>
</feature>
<dbReference type="InterPro" id="IPR016187">
    <property type="entry name" value="CTDL_fold"/>
</dbReference>
<keyword evidence="15" id="KW-0002">3D-structure</keyword>
<dbReference type="SMR" id="Q9JIQ2"/>
<dbReference type="InterPro" id="IPR013600">
    <property type="entry name" value="Ly49_N"/>
</dbReference>
<dbReference type="SMART" id="SM00034">
    <property type="entry name" value="CLECT"/>
    <property type="match status" value="1"/>
</dbReference>
<dbReference type="SUPFAM" id="SSF56436">
    <property type="entry name" value="C-type lectin-like"/>
    <property type="match status" value="1"/>
</dbReference>
<evidence type="ECO:0000256" key="6">
    <source>
        <dbReference type="ARBA" id="ARBA00022989"/>
    </source>
</evidence>
<feature type="disulfide bond" evidence="15">
    <location>
        <begin position="164"/>
        <end position="169"/>
    </location>
</feature>
<feature type="domain" description="C-type lectin" evidence="12">
    <location>
        <begin position="165"/>
        <end position="273"/>
    </location>
</feature>
<keyword evidence="8" id="KW-1015">Disulfide bond</keyword>
<evidence type="ECO:0000256" key="7">
    <source>
        <dbReference type="ARBA" id="ARBA00023136"/>
    </source>
</evidence>
<dbReference type="FunFam" id="3.10.100.10:FF:000053">
    <property type="entry name" value="Killer cell lectin-like receptor 3"/>
    <property type="match status" value="1"/>
</dbReference>
<keyword evidence="9 13" id="KW-0675">Receptor</keyword>
<dbReference type="PDBsum" id="3G8K"/>
<dbReference type="EMBL" id="AF204265">
    <property type="protein sequence ID" value="AAF75834.1"/>
    <property type="molecule type" value="mRNA"/>
</dbReference>
<keyword evidence="2 11" id="KW-0812">Transmembrane</keyword>
<dbReference type="Pfam" id="PF00059">
    <property type="entry name" value="Lectin_C"/>
    <property type="match status" value="1"/>
</dbReference>
<keyword evidence="5" id="KW-0735">Signal-anchor</keyword>
<dbReference type="PROSITE" id="PS50041">
    <property type="entry name" value="C_TYPE_LECTIN_2"/>
    <property type="match status" value="1"/>
</dbReference>
<proteinExistence type="evidence at protein level"/>
<feature type="disulfide bond" evidence="15">
    <location>
        <begin position="182"/>
        <end position="270"/>
    </location>
</feature>
<evidence type="ECO:0000313" key="13">
    <source>
        <dbReference type="EMBL" id="AAF75834.1"/>
    </source>
</evidence>
<keyword evidence="7 11" id="KW-0472">Membrane</keyword>
<evidence type="ECO:0000256" key="3">
    <source>
        <dbReference type="ARBA" id="ARBA00022734"/>
    </source>
</evidence>
<dbReference type="GO" id="GO:0005886">
    <property type="term" value="C:plasma membrane"/>
    <property type="evidence" value="ECO:0007669"/>
    <property type="project" value="UniProtKB-ARBA"/>
</dbReference>
<dbReference type="PANTHER" id="PTHR46329:SF6">
    <property type="entry name" value="KILLER CELL LECTIN-LIKE RECEPTOR 4-RELATED"/>
    <property type="match status" value="1"/>
</dbReference>
<evidence type="ECO:0000256" key="4">
    <source>
        <dbReference type="ARBA" id="ARBA00022889"/>
    </source>
</evidence>
<organism evidence="13">
    <name type="scientific">Mus musculus</name>
    <name type="common">Mouse</name>
    <dbReference type="NCBI Taxonomy" id="10090"/>
    <lineage>
        <taxon>Eukaryota</taxon>
        <taxon>Metazoa</taxon>
        <taxon>Chordata</taxon>
        <taxon>Craniata</taxon>
        <taxon>Vertebrata</taxon>
        <taxon>Euteleostomi</taxon>
        <taxon>Mammalia</taxon>
        <taxon>Eutheria</taxon>
        <taxon>Euarchontoglires</taxon>
        <taxon>Glires</taxon>
        <taxon>Rodentia</taxon>
        <taxon>Myomorpha</taxon>
        <taxon>Muroidea</taxon>
        <taxon>Muridae</taxon>
        <taxon>Murinae</taxon>
        <taxon>Mus</taxon>
        <taxon>Mus</taxon>
    </lineage>
</organism>
<keyword evidence="10" id="KW-0325">Glycoprotein</keyword>
<dbReference type="GO" id="GO:0030246">
    <property type="term" value="F:carbohydrate binding"/>
    <property type="evidence" value="ECO:0007669"/>
    <property type="project" value="UniProtKB-KW"/>
</dbReference>
<evidence type="ECO:0000256" key="10">
    <source>
        <dbReference type="ARBA" id="ARBA00023180"/>
    </source>
</evidence>
<reference evidence="15" key="2">
    <citation type="journal article" date="2009" name="Immunity">
        <title>Distinct conformations of Ly49 natural killer cell receptors mediate MHC class I recognition in trans and cis.</title>
        <authorList>
            <person name="Back J."/>
            <person name="Malchiodi E.L."/>
            <person name="Cho S."/>
            <person name="Scarpellino L."/>
            <person name="Schneider P."/>
            <person name="Kerzic M.C."/>
            <person name="Mariuzza R.A."/>
            <person name="Held W."/>
        </authorList>
    </citation>
    <scope>X-RAY CRYSTALLOGRAPHY (2.00 ANGSTROMS) OF 155-281</scope>
    <scope>DISULFIDE BONDS</scope>
</reference>
<accession>Q9JIQ2</accession>
<evidence type="ECO:0000259" key="12">
    <source>
        <dbReference type="PROSITE" id="PS50041"/>
    </source>
</evidence>
<evidence type="ECO:0000256" key="5">
    <source>
        <dbReference type="ARBA" id="ARBA00022968"/>
    </source>
</evidence>
<dbReference type="AGR" id="MGI:1321091"/>
<dbReference type="GO" id="GO:0007155">
    <property type="term" value="P:cell adhesion"/>
    <property type="evidence" value="ECO:0007669"/>
    <property type="project" value="UniProtKB-KW"/>
</dbReference>
<keyword evidence="3" id="KW-0430">Lectin</keyword>
<dbReference type="CDD" id="cd03593">
    <property type="entry name" value="CLECT_NK_receptors_like"/>
    <property type="match status" value="1"/>
</dbReference>
<evidence type="ECO:0000256" key="1">
    <source>
        <dbReference type="ARBA" id="ARBA00004606"/>
    </source>
</evidence>
<gene>
    <name evidence="14" type="primary">Klra12</name>
</gene>
<dbReference type="Gene3D" id="3.10.100.10">
    <property type="entry name" value="Mannose-Binding Protein A, subunit A"/>
    <property type="match status" value="1"/>
</dbReference>
<evidence type="ECO:0000256" key="9">
    <source>
        <dbReference type="ARBA" id="ARBA00023170"/>
    </source>
</evidence>
<dbReference type="AlphaFoldDB" id="Q9JIQ2"/>
<dbReference type="InterPro" id="IPR001304">
    <property type="entry name" value="C-type_lectin-like"/>
</dbReference>
<evidence type="ECO:0000256" key="11">
    <source>
        <dbReference type="SAM" id="Phobius"/>
    </source>
</evidence>
<dbReference type="InterPro" id="IPR033992">
    <property type="entry name" value="NKR-like_CTLD"/>
</dbReference>
<sequence>MSEQEVTFSAVRFHKSSGLQNRVRLEETGKPQKAGLRVCSVPWQLIVIALGILISLRLVIVSVLVTNIFQNSQQNHELQETLNCHDKCSTTTQSDINLKDELLSSTSIECRPGNDLLESLHKEQNRWYSETKTFSDSSQHTGVHKRPISKAEGKGRGFEKYWFCYGIKCYYFVMDRKTWSGCKQTCQISSLSLLKIDNEDELKFLKLLVPSDSCWIGLSYDNKKKDWAWINNGPSKLALNTMKYNIRDGGCMLLSKTRLDNDNCDKSFICICGKRLDKFPH</sequence>
<evidence type="ECO:0007829" key="15">
    <source>
        <dbReference type="PDB" id="3G8K"/>
    </source>
</evidence>
<reference evidence="13" key="1">
    <citation type="journal article" date="2000" name="J. Leukoc. Biol.">
        <title>Identification of the Ly49L protein: evidence for activating counterparts to inhibitory Ly49 proteins.</title>
        <authorList>
            <person name="Makrigiannis A.P."/>
            <person name="Etzler J."/>
            <person name="Winkler-Pickett R."/>
            <person name="Mason A."/>
            <person name="Ortaldo J.R."/>
            <person name="Anderson S.K."/>
        </authorList>
    </citation>
    <scope>NUCLEOTIDE SEQUENCE</scope>
    <source>
        <strain evidence="13">CBA/J</strain>
    </source>
</reference>
<dbReference type="InterPro" id="IPR016186">
    <property type="entry name" value="C-type_lectin-like/link_sf"/>
</dbReference>
<comment type="subcellular location">
    <subcellularLocation>
        <location evidence="1">Membrane</location>
        <topology evidence="1">Single-pass type II membrane protein</topology>
    </subcellularLocation>
</comment>
<evidence type="ECO:0000256" key="2">
    <source>
        <dbReference type="ARBA" id="ARBA00022692"/>
    </source>
</evidence>
<dbReference type="MGI" id="MGI:1321091">
    <property type="gene designation" value="Klra12"/>
</dbReference>
<dbReference type="EvolutionaryTrace" id="Q9JIQ2"/>
<feature type="disulfide bond" evidence="15">
    <location>
        <begin position="251"/>
        <end position="264"/>
    </location>
</feature>
<feature type="disulfide bond" evidence="15">
    <location>
        <begin position="186"/>
        <end position="272"/>
    </location>
</feature>
<protein>
    <submittedName>
        <fullName evidence="13">Lectin-related NK cell receptor LY49L1</fullName>
    </submittedName>
</protein>
<evidence type="ECO:0000313" key="14">
    <source>
        <dbReference type="MGI" id="MGI:1321091"/>
    </source>
</evidence>
<keyword evidence="4" id="KW-0130">Cell adhesion</keyword>
<dbReference type="PANTHER" id="PTHR46329">
    <property type="entry name" value="KILLER CELL LECTIN-LIKE RECEPTOR 2"/>
    <property type="match status" value="1"/>
</dbReference>
<evidence type="ECO:0000256" key="8">
    <source>
        <dbReference type="ARBA" id="ARBA00023157"/>
    </source>
</evidence>